<feature type="signal peptide" evidence="1">
    <location>
        <begin position="1"/>
        <end position="26"/>
    </location>
</feature>
<proteinExistence type="predicted"/>
<evidence type="ECO:0000313" key="3">
    <source>
        <dbReference type="Proteomes" id="UP001221838"/>
    </source>
</evidence>
<keyword evidence="1" id="KW-0732">Signal</keyword>
<reference evidence="2 3" key="1">
    <citation type="submission" date="2022-11" db="EMBL/GenBank/DDBJ databases">
        <title>Minimal conservation of predation-associated metabolite biosynthetic gene clusters underscores biosynthetic potential of Myxococcota including descriptions for ten novel species: Archangium lansinium sp. nov., Myxococcus landrumus sp. nov., Nannocystis bai.</title>
        <authorList>
            <person name="Ahearne A."/>
            <person name="Stevens C."/>
            <person name="Dowd S."/>
        </authorList>
    </citation>
    <scope>NUCLEOTIDE SEQUENCE [LARGE SCALE GENOMIC DNA]</scope>
    <source>
        <strain evidence="2 3">NCWAL01</strain>
    </source>
</reference>
<evidence type="ECO:0000313" key="2">
    <source>
        <dbReference type="EMBL" id="MDC0713055.1"/>
    </source>
</evidence>
<dbReference type="SUPFAM" id="SSF53300">
    <property type="entry name" value="vWA-like"/>
    <property type="match status" value="1"/>
</dbReference>
<dbReference type="EMBL" id="JAQNDM010000002">
    <property type="protein sequence ID" value="MDC0713055.1"/>
    <property type="molecule type" value="Genomic_DNA"/>
</dbReference>
<evidence type="ECO:0000256" key="1">
    <source>
        <dbReference type="SAM" id="SignalP"/>
    </source>
</evidence>
<dbReference type="RefSeq" id="WP_272143238.1">
    <property type="nucleotide sequence ID" value="NZ_JAQNDM010000002.1"/>
</dbReference>
<accession>A0ABT5DHD9</accession>
<dbReference type="Gene3D" id="3.40.50.410">
    <property type="entry name" value="von Willebrand factor, type A domain"/>
    <property type="match status" value="1"/>
</dbReference>
<gene>
    <name evidence="2" type="ORF">POL68_31625</name>
</gene>
<dbReference type="InterPro" id="IPR036465">
    <property type="entry name" value="vWFA_dom_sf"/>
</dbReference>
<feature type="chain" id="PRO_5045604016" evidence="1">
    <location>
        <begin position="27"/>
        <end position="1488"/>
    </location>
</feature>
<keyword evidence="3" id="KW-1185">Reference proteome</keyword>
<comment type="caution">
    <text evidence="2">The sequence shown here is derived from an EMBL/GenBank/DDBJ whole genome shotgun (WGS) entry which is preliminary data.</text>
</comment>
<name>A0ABT5DHD9_9BACT</name>
<organism evidence="2 3">
    <name type="scientific">Stigmatella ashevillensis</name>
    <dbReference type="NCBI Taxonomy" id="2995309"/>
    <lineage>
        <taxon>Bacteria</taxon>
        <taxon>Pseudomonadati</taxon>
        <taxon>Myxococcota</taxon>
        <taxon>Myxococcia</taxon>
        <taxon>Myxococcales</taxon>
        <taxon>Cystobacterineae</taxon>
        <taxon>Archangiaceae</taxon>
        <taxon>Stigmatella</taxon>
    </lineage>
</organism>
<sequence length="1488" mass="162144">MHSWTPHLRRLFTGLALLGVAGAASAKLGDSTTTPDSPACCQLTTSLIQDVLRGNDPSGDERFFSAEGAPPNIHFIIDVSGSMEELPQITNSQYKEFYEATVNGCTNPTLQAFSDSHSWSPSTVYPIPDPGTGLGSDTGFTNLFQDNRYYAMGYWGNQSNPTPNWNTREIACQTQVPNWNNAAGAAQYVKCLSCLSTKGYFRVYNSSTNNTRTNINFILWGRFLNFNPPKYVTAKAVLKQVIKDLRRVRVGFSTFNATASSNVQKMNPACQEILSNPEAFSDDRADYIAKINSLVFNTSTPLARSLLNAGYYFTSHQGLYRDAAPDGFGFGASNPLTGYSYPTDFKNDALTAESRTVCWGCQSSSIIMITDGEPTNDSLGANVVTRIRAINGGAVNCPPSRPCNDNTGNSTNDANYLLDDVAKLLYSSDLQRNTPEVVGELNTSGAQTVNVYTVGFGINSNLLKNTADVGGGLYYTAEDAAALKAALLAIINNVQTRSTSFSAVASSSLQVRSGGATVIPRFKPARNKSSPWQGFLYRFDLASEKVLGCIPGTTPPIPGDLNRDGDCDDTHLIDKNGDAVIENEQGDFVKSVAPNVPGEPFWEAGRVLKAPTENPDDGSDPANKTTGWSSRKIFTIIDTNKDGKLDFKDRPIEFHENNAAQLREYLGISENTHECDDLKAQLGVTHLFPDECAALVIKWYRGANVLHSDPTRWPYDRPFLLQDIFHSAPVSVDPPISKFFCSFSGQCTQTLFSNVGARNAQYPAQGDDPARDAYDTYVQKAGKRDKIILVGSNGGMIHAIHNGKWESEDPYTGIGNYDAGTGKELWAFVPPDMLPKMRANMGKHGYFSDGTPLVRDVWMDGTGQEVVARDAKKQWDEYRTIAVVGSGRGGVHRFALDLTTLLAEDFSTDPNKVLTTFQKEGVFRWMWPQPCDELSLQVGESFTNYSPTPPPIVPVAVEPQADNELATLSGMSGAPQPEQPLRIANQEARERWVVLFNGGYDPYMSRGRGFAMVDMTSGHTMWSFFHGDAKSRAEHLLYPFAAGITTQDIGEATKPYQDADTLMDTATVGDFGGQLWIFRFWKPGVWDASSKKINNWFAARSFRAAPDASAAGNETVRAPFTNMAINTIQPGTGYMRTFIGTSDNQNLYDRGSVCRLSNPHGCAVQGCTMNNIISIKRGNTLAWQSSAPFTSGHLDTAQTKSIKTDTASSCGAVEAQVDWSYSGCDYTSSGTMKYACSGTPSTWSCTLPKNDWVTINYPDETQPYSQYYFGFHSYGGTRRFDKMGADEDPDDEQANDFESSANLLTLANLEPAGGFDSAGNETDAVEVDPAKPGWFIRYPQSNERTGNNGTLANGCMLWSSFEPSGSSGAVCSTVGSNIARIYQADFATGRANCAASFFNDGTSQWSRFIEFNTVAAAPAFSTRLTMVNGQISLDLPLLAPGLRKTTGDDGSIPAPTVANSDSAVKALYQIELDRKAHDCRHEGKNCDN</sequence>
<dbReference type="Proteomes" id="UP001221838">
    <property type="component" value="Unassembled WGS sequence"/>
</dbReference>
<protein>
    <submittedName>
        <fullName evidence="2">Pilus assembly protein PilY</fullName>
    </submittedName>
</protein>